<dbReference type="RefSeq" id="XP_013762642.1">
    <property type="nucleotide sequence ID" value="XM_013907188.1"/>
</dbReference>
<dbReference type="Gene3D" id="1.10.238.10">
    <property type="entry name" value="EF-hand"/>
    <property type="match status" value="1"/>
</dbReference>
<evidence type="ECO:0008006" key="4">
    <source>
        <dbReference type="Google" id="ProtNLM"/>
    </source>
</evidence>
<gene>
    <name evidence="2" type="ORF">AMSG_00363</name>
</gene>
<dbReference type="InterPro" id="IPR011992">
    <property type="entry name" value="EF-hand-dom_pair"/>
</dbReference>
<evidence type="ECO:0000256" key="1">
    <source>
        <dbReference type="SAM" id="MobiDB-lite"/>
    </source>
</evidence>
<dbReference type="Proteomes" id="UP000054408">
    <property type="component" value="Unassembled WGS sequence"/>
</dbReference>
<dbReference type="AlphaFoldDB" id="A0A0L0D969"/>
<protein>
    <recommendedName>
        <fullName evidence="4">EF-hand domain-containing protein</fullName>
    </recommendedName>
</protein>
<name>A0A0L0D969_THETB</name>
<reference evidence="2 3" key="1">
    <citation type="submission" date="2010-05" db="EMBL/GenBank/DDBJ databases">
        <title>The Genome Sequence of Thecamonas trahens ATCC 50062.</title>
        <authorList>
            <consortium name="The Broad Institute Genome Sequencing Platform"/>
            <person name="Russ C."/>
            <person name="Cuomo C."/>
            <person name="Shea T."/>
            <person name="Young S.K."/>
            <person name="Zeng Q."/>
            <person name="Koehrsen M."/>
            <person name="Haas B."/>
            <person name="Borodovsky M."/>
            <person name="Guigo R."/>
            <person name="Alvarado L."/>
            <person name="Berlin A."/>
            <person name="Bochicchio J."/>
            <person name="Borenstein D."/>
            <person name="Chapman S."/>
            <person name="Chen Z."/>
            <person name="Freedman E."/>
            <person name="Gellesch M."/>
            <person name="Goldberg J."/>
            <person name="Griggs A."/>
            <person name="Gujja S."/>
            <person name="Heilman E."/>
            <person name="Heiman D."/>
            <person name="Hepburn T."/>
            <person name="Howarth C."/>
            <person name="Jen D."/>
            <person name="Larson L."/>
            <person name="Mehta T."/>
            <person name="Park D."/>
            <person name="Pearson M."/>
            <person name="Roberts A."/>
            <person name="Saif S."/>
            <person name="Shenoy N."/>
            <person name="Sisk P."/>
            <person name="Stolte C."/>
            <person name="Sykes S."/>
            <person name="Thomson T."/>
            <person name="Walk T."/>
            <person name="White J."/>
            <person name="Yandava C."/>
            <person name="Burger G."/>
            <person name="Gray M.W."/>
            <person name="Holland P.W.H."/>
            <person name="King N."/>
            <person name="Lang F.B.F."/>
            <person name="Roger A.J."/>
            <person name="Ruiz-Trillo I."/>
            <person name="Lander E."/>
            <person name="Nusbaum C."/>
        </authorList>
    </citation>
    <scope>NUCLEOTIDE SEQUENCE [LARGE SCALE GENOMIC DNA]</scope>
    <source>
        <strain evidence="2 3">ATCC 50062</strain>
    </source>
</reference>
<evidence type="ECO:0000313" key="2">
    <source>
        <dbReference type="EMBL" id="KNC48586.1"/>
    </source>
</evidence>
<proteinExistence type="predicted"/>
<evidence type="ECO:0000313" key="3">
    <source>
        <dbReference type="Proteomes" id="UP000054408"/>
    </source>
</evidence>
<keyword evidence="3" id="KW-1185">Reference proteome</keyword>
<dbReference type="EMBL" id="GL349434">
    <property type="protein sequence ID" value="KNC48586.1"/>
    <property type="molecule type" value="Genomic_DNA"/>
</dbReference>
<organism evidence="2 3">
    <name type="scientific">Thecamonas trahens ATCC 50062</name>
    <dbReference type="NCBI Taxonomy" id="461836"/>
    <lineage>
        <taxon>Eukaryota</taxon>
        <taxon>Apusozoa</taxon>
        <taxon>Apusomonadida</taxon>
        <taxon>Apusomonadidae</taxon>
        <taxon>Thecamonas</taxon>
    </lineage>
</organism>
<dbReference type="SUPFAM" id="SSF47473">
    <property type="entry name" value="EF-hand"/>
    <property type="match status" value="1"/>
</dbReference>
<feature type="region of interest" description="Disordered" evidence="1">
    <location>
        <begin position="65"/>
        <end position="102"/>
    </location>
</feature>
<sequence length="215" mass="22101">MDPEHGEKIAQKVHHACMVFACHVDGKTVIAASDVKFVLASLGMAPDLNEVDELVEELVDVGEGVDEGESAAVGDESTAVDGGETGKAAGTDGNGDREAAAAADGEAAGGGAARFVALVALEEVCIRAVVDNKYALPSSSELQDAFTALVARGRSYLTAEEFKTAMVTAREEAGERPLDEAELSAALSAAVNPSNGRIEIADYAAMLLDVAHLKA</sequence>
<dbReference type="GeneID" id="25560172"/>
<accession>A0A0L0D969</accession>